<evidence type="ECO:0000313" key="1">
    <source>
        <dbReference type="EMBL" id="PIS29456.1"/>
    </source>
</evidence>
<dbReference type="Proteomes" id="UP000231343">
    <property type="component" value="Unassembled WGS sequence"/>
</dbReference>
<name>A0A2H0XWZ0_UNCSA</name>
<dbReference type="AlphaFoldDB" id="A0A2H0XWZ0"/>
<dbReference type="EMBL" id="PEYM01000085">
    <property type="protein sequence ID" value="PIS29456.1"/>
    <property type="molecule type" value="Genomic_DNA"/>
</dbReference>
<comment type="caution">
    <text evidence="1">The sequence shown here is derived from an EMBL/GenBank/DDBJ whole genome shotgun (WGS) entry which is preliminary data.</text>
</comment>
<accession>A0A2H0XWZ0</accession>
<evidence type="ECO:0000313" key="2">
    <source>
        <dbReference type="Proteomes" id="UP000231343"/>
    </source>
</evidence>
<organism evidence="1 2">
    <name type="scientific">Candidatus Saganbacteria bacterium CG08_land_8_20_14_0_20_45_16</name>
    <dbReference type="NCBI Taxonomy" id="2014293"/>
    <lineage>
        <taxon>Bacteria</taxon>
        <taxon>Bacillati</taxon>
        <taxon>Saganbacteria</taxon>
    </lineage>
</organism>
<reference evidence="1 2" key="1">
    <citation type="submission" date="2017-09" db="EMBL/GenBank/DDBJ databases">
        <title>Depth-based differentiation of microbial function through sediment-hosted aquifers and enrichment of novel symbionts in the deep terrestrial subsurface.</title>
        <authorList>
            <person name="Probst A.J."/>
            <person name="Ladd B."/>
            <person name="Jarett J.K."/>
            <person name="Geller-Mcgrath D.E."/>
            <person name="Sieber C.M."/>
            <person name="Emerson J.B."/>
            <person name="Anantharaman K."/>
            <person name="Thomas B.C."/>
            <person name="Malmstrom R."/>
            <person name="Stieglmeier M."/>
            <person name="Klingl A."/>
            <person name="Woyke T."/>
            <person name="Ryan C.M."/>
            <person name="Banfield J.F."/>
        </authorList>
    </citation>
    <scope>NUCLEOTIDE SEQUENCE [LARGE SCALE GENOMIC DNA]</scope>
    <source>
        <strain evidence="1">CG08_land_8_20_14_0_20_45_16</strain>
    </source>
</reference>
<gene>
    <name evidence="1" type="ORF">COT42_05365</name>
</gene>
<proteinExistence type="predicted"/>
<sequence>MKRARNIFADKATLVLRKMMSNPARRWVTRDFSEVSLGMAQGVLEAMAKLGFIERVVKGPRSYSILANKQALIKGWLKAYQFEFNQVETYYSPDKNILAALREYFREKRYALTLHAGANLITSFVRTEQVYLYLELSNWSREILEMRQRLGLKELVSGGNIHLVRPYYKKSVFYNVRAIKGYQVVSNLQLYLDLFNFVPRGQEQAEYLKKEIVATGENFYGS</sequence>
<protein>
    <submittedName>
        <fullName evidence="1">Uncharacterized protein</fullName>
    </submittedName>
</protein>